<feature type="compositionally biased region" description="Low complexity" evidence="2">
    <location>
        <begin position="454"/>
        <end position="464"/>
    </location>
</feature>
<gene>
    <name evidence="5" type="ORF">NKR23_g1474</name>
</gene>
<feature type="compositionally biased region" description="Acidic residues" evidence="2">
    <location>
        <begin position="428"/>
        <end position="440"/>
    </location>
</feature>
<feature type="domain" description="Nephrocystin 3-like N-terminal" evidence="4">
    <location>
        <begin position="481"/>
        <end position="611"/>
    </location>
</feature>
<feature type="compositionally biased region" description="Acidic residues" evidence="2">
    <location>
        <begin position="467"/>
        <end position="478"/>
    </location>
</feature>
<feature type="domain" description="Nephrocystin 3-like N-terminal" evidence="4">
    <location>
        <begin position="365"/>
        <end position="412"/>
    </location>
</feature>
<dbReference type="AlphaFoldDB" id="A0AA38RPY6"/>
<reference evidence="5" key="1">
    <citation type="submission" date="2022-07" db="EMBL/GenBank/DDBJ databases">
        <title>Fungi with potential for degradation of polypropylene.</title>
        <authorList>
            <person name="Gostincar C."/>
        </authorList>
    </citation>
    <scope>NUCLEOTIDE SEQUENCE</scope>
    <source>
        <strain evidence="5">EXF-13308</strain>
    </source>
</reference>
<feature type="domain" description="NWD NACHT-NTPase N-terminal" evidence="3">
    <location>
        <begin position="104"/>
        <end position="301"/>
    </location>
</feature>
<keyword evidence="1" id="KW-0677">Repeat</keyword>
<dbReference type="Pfam" id="PF24883">
    <property type="entry name" value="NPHP3_N"/>
    <property type="match status" value="2"/>
</dbReference>
<feature type="region of interest" description="Disordered" evidence="2">
    <location>
        <begin position="428"/>
        <end position="479"/>
    </location>
</feature>
<evidence type="ECO:0000313" key="6">
    <source>
        <dbReference type="Proteomes" id="UP001174694"/>
    </source>
</evidence>
<dbReference type="Gene3D" id="3.40.50.300">
    <property type="entry name" value="P-loop containing nucleotide triphosphate hydrolases"/>
    <property type="match status" value="1"/>
</dbReference>
<dbReference type="InterPro" id="IPR031359">
    <property type="entry name" value="NACHT_N"/>
</dbReference>
<evidence type="ECO:0000259" key="3">
    <source>
        <dbReference type="Pfam" id="PF17100"/>
    </source>
</evidence>
<dbReference type="EMBL" id="JANBVO010000002">
    <property type="protein sequence ID" value="KAJ9156018.1"/>
    <property type="molecule type" value="Genomic_DNA"/>
</dbReference>
<dbReference type="Pfam" id="PF17100">
    <property type="entry name" value="NACHT_N"/>
    <property type="match status" value="1"/>
</dbReference>
<dbReference type="InterPro" id="IPR056884">
    <property type="entry name" value="NPHP3-like_N"/>
</dbReference>
<organism evidence="5 6">
    <name type="scientific">Pleurostoma richardsiae</name>
    <dbReference type="NCBI Taxonomy" id="41990"/>
    <lineage>
        <taxon>Eukaryota</taxon>
        <taxon>Fungi</taxon>
        <taxon>Dikarya</taxon>
        <taxon>Ascomycota</taxon>
        <taxon>Pezizomycotina</taxon>
        <taxon>Sordariomycetes</taxon>
        <taxon>Sordariomycetidae</taxon>
        <taxon>Calosphaeriales</taxon>
        <taxon>Pleurostomataceae</taxon>
        <taxon>Pleurostoma</taxon>
    </lineage>
</organism>
<dbReference type="InterPro" id="IPR027417">
    <property type="entry name" value="P-loop_NTPase"/>
</dbReference>
<evidence type="ECO:0000313" key="5">
    <source>
        <dbReference type="EMBL" id="KAJ9156018.1"/>
    </source>
</evidence>
<dbReference type="PANTHER" id="PTHR10039">
    <property type="entry name" value="AMELOGENIN"/>
    <property type="match status" value="1"/>
</dbReference>
<proteinExistence type="predicted"/>
<evidence type="ECO:0000256" key="1">
    <source>
        <dbReference type="ARBA" id="ARBA00022737"/>
    </source>
</evidence>
<keyword evidence="6" id="KW-1185">Reference proteome</keyword>
<accession>A0AA38RPY6</accession>
<sequence length="874" mass="100590">MSHLDYVDTAESELCVEDHVDYWEKAYEKLGQTNNAIDRFFDTISQESRAFIERLARQDLDIEAKAAARKLSKMDLDIEQQVTIWELSLDHKVWKFYKKHQKVDDRTKVILREVARTISDEDESTVPRHMKLLRICKKRQNDSQADKTKIEFLDYKFTLDELWKKAIDVLEKSKAIGDAATSSNPTASLAWSIFKIILEVPIKDAKQTGAMLIGIEKTLIVMNRASLHEQRVRSIRKERPSECEDIEESLVAIYCRLLGFLASTSLLQSMNLFRRLWQAIWRADDIISFEKDILELEMEFERHARAFDGIMTRNSLDTMNREIRKLQSDIDKYYLNESREKVLAWLSDAPYLGYHRNAKQGRVKNTGKWVFERHEYKSWEAPDGPRFLWISGIPGAGKTTLITSIVDRHRRNLRKFHIWRLSTSEEEFDDDDWSNDESVDDASAGDGSFHEPADGSLSDSDSADNISTEDAEANDSDFESSRKTQLAYFYCRKGVESRTSSRSVLGSLIRQLADSYYPLPQQLLRMYEKKGQLTSKSRNITEDQYLELLKCVMPSDTETILVVDALDECERKEDEMERDDRRRPSEELRTLLSVFKKLLGSNHQLKIVISSQANVTISSHLDAQTLTLSTAGAKALKLGISAADNQDDISKLARTRIREERESEEGKARMVPLVSDELEEEIERVFAEKCGGMFQWADYHINYLLSLDSGRDISEALPGLPMKLEEAYEKTFKSIDNDRTPQKEVALRVIQWLLADGGSSKKRVILGAVSQRLKDNKVVEQAYDQNAVIKACRNLVATEADDFHFSHLPVIDSGVRLPKSDSETTLLDFWNYGYENWYRHFGLSTKHQQEDLKTLLKDFIGENDPPIGCSHWLS</sequence>
<evidence type="ECO:0000259" key="4">
    <source>
        <dbReference type="Pfam" id="PF24883"/>
    </source>
</evidence>
<protein>
    <submittedName>
        <fullName evidence="5">Uncharacterized protein</fullName>
    </submittedName>
</protein>
<comment type="caution">
    <text evidence="5">The sequence shown here is derived from an EMBL/GenBank/DDBJ whole genome shotgun (WGS) entry which is preliminary data.</text>
</comment>
<evidence type="ECO:0000256" key="2">
    <source>
        <dbReference type="SAM" id="MobiDB-lite"/>
    </source>
</evidence>
<dbReference type="SUPFAM" id="SSF52540">
    <property type="entry name" value="P-loop containing nucleoside triphosphate hydrolases"/>
    <property type="match status" value="1"/>
</dbReference>
<dbReference type="Proteomes" id="UP001174694">
    <property type="component" value="Unassembled WGS sequence"/>
</dbReference>
<name>A0AA38RPY6_9PEZI</name>